<keyword evidence="6" id="KW-0472">Membrane</keyword>
<evidence type="ECO:0000313" key="7">
    <source>
        <dbReference type="EMBL" id="KAK6361039.1"/>
    </source>
</evidence>
<proteinExistence type="predicted"/>
<dbReference type="Proteomes" id="UP001373714">
    <property type="component" value="Unassembled WGS sequence"/>
</dbReference>
<evidence type="ECO:0000313" key="8">
    <source>
        <dbReference type="Proteomes" id="UP001373714"/>
    </source>
</evidence>
<dbReference type="GO" id="GO:0005783">
    <property type="term" value="C:endoplasmic reticulum"/>
    <property type="evidence" value="ECO:0007669"/>
    <property type="project" value="UniProtKB-SubCell"/>
</dbReference>
<comment type="subcellular location">
    <subcellularLocation>
        <location evidence="2">Endoplasmic reticulum</location>
    </subcellularLocation>
    <subcellularLocation>
        <location evidence="3">Membrane</location>
    </subcellularLocation>
    <subcellularLocation>
        <location evidence="1">Mitochondrion</location>
    </subcellularLocation>
</comment>
<evidence type="ECO:0000256" key="3">
    <source>
        <dbReference type="ARBA" id="ARBA00004370"/>
    </source>
</evidence>
<accession>A0AAV9VIN9</accession>
<protein>
    <submittedName>
        <fullName evidence="7">Uncharacterized protein</fullName>
    </submittedName>
</protein>
<evidence type="ECO:0000256" key="5">
    <source>
        <dbReference type="ARBA" id="ARBA00023128"/>
    </source>
</evidence>
<name>A0AAV9VIN9_9PEZI</name>
<gene>
    <name evidence="7" type="ORF">TWF730_007154</name>
</gene>
<keyword evidence="8" id="KW-1185">Reference proteome</keyword>
<dbReference type="GO" id="GO:0005739">
    <property type="term" value="C:mitochondrion"/>
    <property type="evidence" value="ECO:0007669"/>
    <property type="project" value="UniProtKB-SubCell"/>
</dbReference>
<organism evidence="7 8">
    <name type="scientific">Orbilia blumenaviensis</name>
    <dbReference type="NCBI Taxonomy" id="1796055"/>
    <lineage>
        <taxon>Eukaryota</taxon>
        <taxon>Fungi</taxon>
        <taxon>Dikarya</taxon>
        <taxon>Ascomycota</taxon>
        <taxon>Pezizomycotina</taxon>
        <taxon>Orbiliomycetes</taxon>
        <taxon>Orbiliales</taxon>
        <taxon>Orbiliaceae</taxon>
        <taxon>Orbilia</taxon>
    </lineage>
</organism>
<comment type="caution">
    <text evidence="7">The sequence shown here is derived from an EMBL/GenBank/DDBJ whole genome shotgun (WGS) entry which is preliminary data.</text>
</comment>
<dbReference type="EMBL" id="JAVHNS010000003">
    <property type="protein sequence ID" value="KAK6361039.1"/>
    <property type="molecule type" value="Genomic_DNA"/>
</dbReference>
<keyword evidence="5" id="KW-0496">Mitochondrion</keyword>
<dbReference type="InterPro" id="IPR052374">
    <property type="entry name" value="SERAC1"/>
</dbReference>
<dbReference type="PANTHER" id="PTHR48182">
    <property type="entry name" value="PROTEIN SERAC1"/>
    <property type="match status" value="1"/>
</dbReference>
<sequence>MLKWLQRLMLGPPADPIAWDNGPQSTTVDKEILCDPDEPEVAFVFIHDVAEDCRDTWRVPGSDKFWPVEILAELFPKAYMIAYGYDASVFKTIASMFDEDILTQKANDLLTMFPLVIDPRGAASPPVADPGRNTKTPIVFFAHGYGGLIYEKAIEILIGDLFEISSSEEEQTLVLKVLRRHRAVFFGTPHFPAGLAEWAIISATRLGIVSGVSAQTYDWTGCEHNIDHFKKMQNTFRNFCDGLSVKQLGLESEYAADFVLTQGREIEVIGCVATLPLPNDNLFLSPEWSFLPKFIPLAINDNHFGMTRFASATKVLEYISQFVKKLDKIAPVTVDIGPPGVPTRLRDTGDHDWQLGYFSVLPEERVLGAQKVADMVSHIVSGSSRWDAELGSIVRFRAGPRGPRLHRHFQTIVPTSEIIGSNGKKPGRGLTKIQWYDQIADSGIPNSLFGTNEYVRITTKEWLPGEDYFFATLRECLNVGSEWAANQIRVNTGSGAIVRAGSAFPDKVYMVVGLKTINISNHWGLGQNESGESRKNENEEGDVDMVFSCMVLPLDYKILRFSKFHGVSIDETRMWDD</sequence>
<keyword evidence="4" id="KW-0256">Endoplasmic reticulum</keyword>
<dbReference type="AlphaFoldDB" id="A0AAV9VIN9"/>
<reference evidence="7 8" key="1">
    <citation type="submission" date="2019-10" db="EMBL/GenBank/DDBJ databases">
        <authorList>
            <person name="Palmer J.M."/>
        </authorList>
    </citation>
    <scope>NUCLEOTIDE SEQUENCE [LARGE SCALE GENOMIC DNA]</scope>
    <source>
        <strain evidence="7 8">TWF730</strain>
    </source>
</reference>
<evidence type="ECO:0000256" key="4">
    <source>
        <dbReference type="ARBA" id="ARBA00022824"/>
    </source>
</evidence>
<evidence type="ECO:0000256" key="2">
    <source>
        <dbReference type="ARBA" id="ARBA00004240"/>
    </source>
</evidence>
<dbReference type="GO" id="GO:0016020">
    <property type="term" value="C:membrane"/>
    <property type="evidence" value="ECO:0007669"/>
    <property type="project" value="UniProtKB-SubCell"/>
</dbReference>
<evidence type="ECO:0000256" key="1">
    <source>
        <dbReference type="ARBA" id="ARBA00004173"/>
    </source>
</evidence>
<dbReference type="PANTHER" id="PTHR48182:SF2">
    <property type="entry name" value="PROTEIN SERAC1"/>
    <property type="match status" value="1"/>
</dbReference>
<evidence type="ECO:0000256" key="6">
    <source>
        <dbReference type="ARBA" id="ARBA00023136"/>
    </source>
</evidence>